<keyword evidence="7" id="KW-1133">Transmembrane helix</keyword>
<proteinExistence type="predicted"/>
<dbReference type="PROSITE" id="PS50893">
    <property type="entry name" value="ABC_TRANSPORTER_2"/>
    <property type="match status" value="1"/>
</dbReference>
<dbReference type="Gene3D" id="3.40.50.300">
    <property type="entry name" value="P-loop containing nucleotide triphosphate hydrolases"/>
    <property type="match status" value="1"/>
</dbReference>
<dbReference type="SUPFAM" id="SSF52540">
    <property type="entry name" value="P-loop containing nucleoside triphosphate hydrolases"/>
    <property type="match status" value="1"/>
</dbReference>
<evidence type="ECO:0000256" key="1">
    <source>
        <dbReference type="ARBA" id="ARBA00004651"/>
    </source>
</evidence>
<organism evidence="10 11">
    <name type="scientific">candidate division GN15 bacterium</name>
    <dbReference type="NCBI Taxonomy" id="2072418"/>
    <lineage>
        <taxon>Bacteria</taxon>
        <taxon>candidate division GN15</taxon>
    </lineage>
</organism>
<name>A0A855X821_9BACT</name>
<evidence type="ECO:0000256" key="8">
    <source>
        <dbReference type="ARBA" id="ARBA00023136"/>
    </source>
</evidence>
<keyword evidence="8" id="KW-0472">Membrane</keyword>
<dbReference type="FunFam" id="3.40.50.300:FF:000221">
    <property type="entry name" value="Multidrug ABC transporter ATP-binding protein"/>
    <property type="match status" value="1"/>
</dbReference>
<keyword evidence="2" id="KW-0813">Transport</keyword>
<dbReference type="Pfam" id="PF00005">
    <property type="entry name" value="ABC_tran"/>
    <property type="match status" value="1"/>
</dbReference>
<evidence type="ECO:0000256" key="2">
    <source>
        <dbReference type="ARBA" id="ARBA00022448"/>
    </source>
</evidence>
<feature type="domain" description="ABC transporter" evidence="9">
    <location>
        <begin position="1"/>
        <end position="205"/>
    </location>
</feature>
<evidence type="ECO:0000259" key="9">
    <source>
        <dbReference type="PROSITE" id="PS50893"/>
    </source>
</evidence>
<dbReference type="GO" id="GO:0016887">
    <property type="term" value="F:ATP hydrolysis activity"/>
    <property type="evidence" value="ECO:0007669"/>
    <property type="project" value="InterPro"/>
</dbReference>
<dbReference type="EMBL" id="PQAP01000058">
    <property type="protein sequence ID" value="PWB73295.1"/>
    <property type="molecule type" value="Genomic_DNA"/>
</dbReference>
<gene>
    <name evidence="10" type="ORF">C3F09_05335</name>
</gene>
<dbReference type="InterPro" id="IPR003439">
    <property type="entry name" value="ABC_transporter-like_ATP-bd"/>
</dbReference>
<comment type="caution">
    <text evidence="10">The sequence shown here is derived from an EMBL/GenBank/DDBJ whole genome shotgun (WGS) entry which is preliminary data.</text>
</comment>
<evidence type="ECO:0000256" key="3">
    <source>
        <dbReference type="ARBA" id="ARBA00022475"/>
    </source>
</evidence>
<dbReference type="GO" id="GO:0015421">
    <property type="term" value="F:ABC-type oligopeptide transporter activity"/>
    <property type="evidence" value="ECO:0007669"/>
    <property type="project" value="TreeGrafter"/>
</dbReference>
<keyword evidence="5" id="KW-0547">Nucleotide-binding</keyword>
<dbReference type="PANTHER" id="PTHR43394">
    <property type="entry name" value="ATP-DEPENDENT PERMEASE MDL1, MITOCHONDRIAL"/>
    <property type="match status" value="1"/>
</dbReference>
<evidence type="ECO:0000256" key="7">
    <source>
        <dbReference type="ARBA" id="ARBA00022989"/>
    </source>
</evidence>
<dbReference type="InterPro" id="IPR039421">
    <property type="entry name" value="Type_1_exporter"/>
</dbReference>
<dbReference type="SMART" id="SM00382">
    <property type="entry name" value="AAA"/>
    <property type="match status" value="1"/>
</dbReference>
<comment type="subcellular location">
    <subcellularLocation>
        <location evidence="1">Cell membrane</location>
        <topology evidence="1">Multi-pass membrane protein</topology>
    </subcellularLocation>
</comment>
<dbReference type="InterPro" id="IPR027417">
    <property type="entry name" value="P-loop_NTPase"/>
</dbReference>
<evidence type="ECO:0000256" key="5">
    <source>
        <dbReference type="ARBA" id="ARBA00022741"/>
    </source>
</evidence>
<dbReference type="GO" id="GO:0005886">
    <property type="term" value="C:plasma membrane"/>
    <property type="evidence" value="ECO:0007669"/>
    <property type="project" value="UniProtKB-SubCell"/>
</dbReference>
<feature type="non-terminal residue" evidence="10">
    <location>
        <position position="1"/>
    </location>
</feature>
<dbReference type="AlphaFoldDB" id="A0A855X821"/>
<keyword evidence="3" id="KW-1003">Cell membrane</keyword>
<dbReference type="PANTHER" id="PTHR43394:SF1">
    <property type="entry name" value="ATP-BINDING CASSETTE SUB-FAMILY B MEMBER 10, MITOCHONDRIAL"/>
    <property type="match status" value="1"/>
</dbReference>
<evidence type="ECO:0000256" key="6">
    <source>
        <dbReference type="ARBA" id="ARBA00022840"/>
    </source>
</evidence>
<protein>
    <submittedName>
        <fullName evidence="10">ABC transporter ATP-binding protein</fullName>
    </submittedName>
</protein>
<dbReference type="Proteomes" id="UP000250918">
    <property type="component" value="Unassembled WGS sequence"/>
</dbReference>
<dbReference type="InterPro" id="IPR003593">
    <property type="entry name" value="AAA+_ATPase"/>
</dbReference>
<evidence type="ECO:0000256" key="4">
    <source>
        <dbReference type="ARBA" id="ARBA00022692"/>
    </source>
</evidence>
<keyword evidence="4" id="KW-0812">Transmembrane</keyword>
<evidence type="ECO:0000313" key="11">
    <source>
        <dbReference type="Proteomes" id="UP000250918"/>
    </source>
</evidence>
<reference evidence="10 11" key="1">
    <citation type="journal article" date="2018" name="ISME J.">
        <title>A methanotrophic archaeon couples anaerobic oxidation of methane to Fe(III) reduction.</title>
        <authorList>
            <person name="Cai C."/>
            <person name="Leu A.O."/>
            <person name="Xie G.J."/>
            <person name="Guo J."/>
            <person name="Feng Y."/>
            <person name="Zhao J.X."/>
            <person name="Tyson G.W."/>
            <person name="Yuan Z."/>
            <person name="Hu S."/>
        </authorList>
    </citation>
    <scope>NUCLEOTIDE SEQUENCE [LARGE SCALE GENOMIC DNA]</scope>
    <source>
        <strain evidence="10">FeB_12</strain>
    </source>
</reference>
<sequence>VGIVGPVGCGKTTLVSLLPRMYQPPRGHVFIDDVDVNDWDLRSLRHQIGFATQEAFLFSDSLANNIRFGEPDATLERVKAAAETAALAKDVSLFPYGYETMVGERGITLSGGQKQRTAMARALLIEPSIVVLDDATSAVDTETEDQINERIKTVRGSTTIIISHRVSSIREADIIVYLEDGRIVESGNHHELVALDGRYAELYRSQLLAMELEKM</sequence>
<dbReference type="GO" id="GO:0005524">
    <property type="term" value="F:ATP binding"/>
    <property type="evidence" value="ECO:0007669"/>
    <property type="project" value="UniProtKB-KW"/>
</dbReference>
<keyword evidence="6 10" id="KW-0067">ATP-binding</keyword>
<evidence type="ECO:0000313" key="10">
    <source>
        <dbReference type="EMBL" id="PWB73295.1"/>
    </source>
</evidence>
<accession>A0A855X821</accession>